<sequence length="108" mass="11629">MAVSSEFLWALLGASLVTLLPRVLPLAVLSQVSLPEWLLRYLHYVPVAVMSALLAQEVLTVEGAWVNPLSNIKLAALIPTLAVAILTRRLLATVITGMASMALLGWIL</sequence>
<dbReference type="Proteomes" id="UP001469365">
    <property type="component" value="Unassembled WGS sequence"/>
</dbReference>
<protein>
    <submittedName>
        <fullName evidence="2">AzlD domain-containing protein</fullName>
    </submittedName>
</protein>
<organism evidence="2 3">
    <name type="scientific">Paenibacillus filicis</name>
    <dbReference type="NCBI Taxonomy" id="669464"/>
    <lineage>
        <taxon>Bacteria</taxon>
        <taxon>Bacillati</taxon>
        <taxon>Bacillota</taxon>
        <taxon>Bacilli</taxon>
        <taxon>Bacillales</taxon>
        <taxon>Paenibacillaceae</taxon>
        <taxon>Paenibacillus</taxon>
    </lineage>
</organism>
<accession>A0ABU9DGP8</accession>
<evidence type="ECO:0000313" key="2">
    <source>
        <dbReference type="EMBL" id="MEK8128042.1"/>
    </source>
</evidence>
<keyword evidence="3" id="KW-1185">Reference proteome</keyword>
<feature type="transmembrane region" description="Helical" evidence="1">
    <location>
        <begin position="41"/>
        <end position="62"/>
    </location>
</feature>
<keyword evidence="1" id="KW-0472">Membrane</keyword>
<gene>
    <name evidence="2" type="ORF">WMW72_09025</name>
</gene>
<comment type="caution">
    <text evidence="2">The sequence shown here is derived from an EMBL/GenBank/DDBJ whole genome shotgun (WGS) entry which is preliminary data.</text>
</comment>
<keyword evidence="1" id="KW-0812">Transmembrane</keyword>
<keyword evidence="1" id="KW-1133">Transmembrane helix</keyword>
<proteinExistence type="predicted"/>
<dbReference type="RefSeq" id="WP_341415102.1">
    <property type="nucleotide sequence ID" value="NZ_JBBPCC010000004.1"/>
</dbReference>
<dbReference type="InterPro" id="IPR008407">
    <property type="entry name" value="Brnchd-chn_aa_trnsp_AzlD"/>
</dbReference>
<evidence type="ECO:0000256" key="1">
    <source>
        <dbReference type="SAM" id="Phobius"/>
    </source>
</evidence>
<name>A0ABU9DGP8_9BACL</name>
<dbReference type="EMBL" id="JBBPCC010000004">
    <property type="protein sequence ID" value="MEK8128042.1"/>
    <property type="molecule type" value="Genomic_DNA"/>
</dbReference>
<evidence type="ECO:0000313" key="3">
    <source>
        <dbReference type="Proteomes" id="UP001469365"/>
    </source>
</evidence>
<feature type="transmembrane region" description="Helical" evidence="1">
    <location>
        <begin position="74"/>
        <end position="107"/>
    </location>
</feature>
<dbReference type="Pfam" id="PF05437">
    <property type="entry name" value="AzlD"/>
    <property type="match status" value="1"/>
</dbReference>
<reference evidence="2 3" key="1">
    <citation type="submission" date="2024-04" db="EMBL/GenBank/DDBJ databases">
        <title>draft genome sequnece of Paenibacillus filicis.</title>
        <authorList>
            <person name="Kim D.-U."/>
        </authorList>
    </citation>
    <scope>NUCLEOTIDE SEQUENCE [LARGE SCALE GENOMIC DNA]</scope>
    <source>
        <strain evidence="2 3">KACC14197</strain>
    </source>
</reference>